<evidence type="ECO:0000313" key="1">
    <source>
        <dbReference type="EMBL" id="PNX69389.1"/>
    </source>
</evidence>
<dbReference type="Proteomes" id="UP000236291">
    <property type="component" value="Unassembled WGS sequence"/>
</dbReference>
<accession>A0A2K3KSY3</accession>
<dbReference type="AlphaFoldDB" id="A0A2K3KSY3"/>
<reference evidence="1 2" key="2">
    <citation type="journal article" date="2017" name="Front. Plant Sci.">
        <title>Gene Classification and Mining of Molecular Markers Useful in Red Clover (Trifolium pratense) Breeding.</title>
        <authorList>
            <person name="Istvanek J."/>
            <person name="Dluhosova J."/>
            <person name="Dluhos P."/>
            <person name="Patkova L."/>
            <person name="Nedelnik J."/>
            <person name="Repkova J."/>
        </authorList>
    </citation>
    <scope>NUCLEOTIDE SEQUENCE [LARGE SCALE GENOMIC DNA]</scope>
    <source>
        <strain evidence="2">cv. Tatra</strain>
        <tissue evidence="1">Young leaves</tissue>
    </source>
</reference>
<gene>
    <name evidence="1" type="ORF">L195_g064411</name>
</gene>
<feature type="non-terminal residue" evidence="1">
    <location>
        <position position="28"/>
    </location>
</feature>
<comment type="caution">
    <text evidence="1">The sequence shown here is derived from an EMBL/GenBank/DDBJ whole genome shotgun (WGS) entry which is preliminary data.</text>
</comment>
<protein>
    <submittedName>
        <fullName evidence="1">Uncharacterized protein</fullName>
    </submittedName>
</protein>
<reference evidence="1 2" key="1">
    <citation type="journal article" date="2014" name="Am. J. Bot.">
        <title>Genome assembly and annotation for red clover (Trifolium pratense; Fabaceae).</title>
        <authorList>
            <person name="Istvanek J."/>
            <person name="Jaros M."/>
            <person name="Krenek A."/>
            <person name="Repkova J."/>
        </authorList>
    </citation>
    <scope>NUCLEOTIDE SEQUENCE [LARGE SCALE GENOMIC DNA]</scope>
    <source>
        <strain evidence="2">cv. Tatra</strain>
        <tissue evidence="1">Young leaves</tissue>
    </source>
</reference>
<dbReference type="EMBL" id="ASHM01248486">
    <property type="protein sequence ID" value="PNX69389.1"/>
    <property type="molecule type" value="Genomic_DNA"/>
</dbReference>
<evidence type="ECO:0000313" key="2">
    <source>
        <dbReference type="Proteomes" id="UP000236291"/>
    </source>
</evidence>
<sequence>MKKSKEFLYDYDGGGDDDDVSIFSTHIR</sequence>
<proteinExistence type="predicted"/>
<organism evidence="1 2">
    <name type="scientific">Trifolium pratense</name>
    <name type="common">Red clover</name>
    <dbReference type="NCBI Taxonomy" id="57577"/>
    <lineage>
        <taxon>Eukaryota</taxon>
        <taxon>Viridiplantae</taxon>
        <taxon>Streptophyta</taxon>
        <taxon>Embryophyta</taxon>
        <taxon>Tracheophyta</taxon>
        <taxon>Spermatophyta</taxon>
        <taxon>Magnoliopsida</taxon>
        <taxon>eudicotyledons</taxon>
        <taxon>Gunneridae</taxon>
        <taxon>Pentapetalae</taxon>
        <taxon>rosids</taxon>
        <taxon>fabids</taxon>
        <taxon>Fabales</taxon>
        <taxon>Fabaceae</taxon>
        <taxon>Papilionoideae</taxon>
        <taxon>50 kb inversion clade</taxon>
        <taxon>NPAAA clade</taxon>
        <taxon>Hologalegina</taxon>
        <taxon>IRL clade</taxon>
        <taxon>Trifolieae</taxon>
        <taxon>Trifolium</taxon>
    </lineage>
</organism>
<name>A0A2K3KSY3_TRIPR</name>